<organism evidence="3 4">
    <name type="scientific">Reticulibacter mediterranei</name>
    <dbReference type="NCBI Taxonomy" id="2778369"/>
    <lineage>
        <taxon>Bacteria</taxon>
        <taxon>Bacillati</taxon>
        <taxon>Chloroflexota</taxon>
        <taxon>Ktedonobacteria</taxon>
        <taxon>Ktedonobacterales</taxon>
        <taxon>Reticulibacteraceae</taxon>
        <taxon>Reticulibacter</taxon>
    </lineage>
</organism>
<dbReference type="Proteomes" id="UP000597444">
    <property type="component" value="Unassembled WGS sequence"/>
</dbReference>
<dbReference type="GO" id="GO:0006281">
    <property type="term" value="P:DNA repair"/>
    <property type="evidence" value="ECO:0007669"/>
    <property type="project" value="InterPro"/>
</dbReference>
<gene>
    <name evidence="3" type="ORF">KSF_112410</name>
</gene>
<feature type="region of interest" description="Disordered" evidence="1">
    <location>
        <begin position="251"/>
        <end position="294"/>
    </location>
</feature>
<evidence type="ECO:0000313" key="4">
    <source>
        <dbReference type="Proteomes" id="UP000597444"/>
    </source>
</evidence>
<dbReference type="GO" id="GO:0004803">
    <property type="term" value="F:transposase activity"/>
    <property type="evidence" value="ECO:0007669"/>
    <property type="project" value="InterPro"/>
</dbReference>
<sequence>MTAICNELFPEFTRLLRNPNLPTALALRSHFPTPADLAAAPWGELREARGRTCSVSDAKLRELQQLAAQTIGSKDPTRVRALVIEQQQLISELNLIGQHLAQLEGEMLQVVEHSREGKILTSIPGVGPLAAATLIALIGNIANFERASQLKSYTGWVPKVAQSGSTLDWTRLSPRGVRQIKQTMYLIVWRAIQWDEGWKELYERLIARKCRTDERTRRLIGREKVIGRLAGQMVCVMYTLLKKDQELLSQLAPGEKPPEPGLYDPVIHRQHRSGQYQPSRSKEKLPTLIQLPSP</sequence>
<dbReference type="InterPro" id="IPR003346">
    <property type="entry name" value="Transposase_20"/>
</dbReference>
<dbReference type="AlphaFoldDB" id="A0A8J3IV13"/>
<dbReference type="PANTHER" id="PTHR33055">
    <property type="entry name" value="TRANSPOSASE FOR INSERTION SEQUENCE ELEMENT IS1111A"/>
    <property type="match status" value="1"/>
</dbReference>
<dbReference type="InterPro" id="IPR011257">
    <property type="entry name" value="DNA_glycosylase"/>
</dbReference>
<dbReference type="GO" id="GO:0003677">
    <property type="term" value="F:DNA binding"/>
    <property type="evidence" value="ECO:0007669"/>
    <property type="project" value="InterPro"/>
</dbReference>
<proteinExistence type="predicted"/>
<evidence type="ECO:0000256" key="1">
    <source>
        <dbReference type="SAM" id="MobiDB-lite"/>
    </source>
</evidence>
<dbReference type="PANTHER" id="PTHR33055:SF13">
    <property type="entry name" value="TRANSPOSASE"/>
    <property type="match status" value="1"/>
</dbReference>
<dbReference type="InterPro" id="IPR047650">
    <property type="entry name" value="Transpos_IS110"/>
</dbReference>
<feature type="domain" description="Transposase IS116/IS110/IS902 C-terminal" evidence="2">
    <location>
        <begin position="118"/>
        <end position="203"/>
    </location>
</feature>
<comment type="caution">
    <text evidence="3">The sequence shown here is derived from an EMBL/GenBank/DDBJ whole genome shotgun (WGS) entry which is preliminary data.</text>
</comment>
<reference evidence="3" key="1">
    <citation type="submission" date="2020-10" db="EMBL/GenBank/DDBJ databases">
        <title>Taxonomic study of unclassified bacteria belonging to the class Ktedonobacteria.</title>
        <authorList>
            <person name="Yabe S."/>
            <person name="Wang C.M."/>
            <person name="Zheng Y."/>
            <person name="Sakai Y."/>
            <person name="Cavaletti L."/>
            <person name="Monciardini P."/>
            <person name="Donadio S."/>
        </authorList>
    </citation>
    <scope>NUCLEOTIDE SEQUENCE</scope>
    <source>
        <strain evidence="3">ID150040</strain>
    </source>
</reference>
<dbReference type="EMBL" id="BNJK01000004">
    <property type="protein sequence ID" value="GHP01194.1"/>
    <property type="molecule type" value="Genomic_DNA"/>
</dbReference>
<protein>
    <recommendedName>
        <fullName evidence="2">Transposase IS116/IS110/IS902 C-terminal domain-containing protein</fullName>
    </recommendedName>
</protein>
<dbReference type="SUPFAM" id="SSF48150">
    <property type="entry name" value="DNA-glycosylase"/>
    <property type="match status" value="1"/>
</dbReference>
<name>A0A8J3IV13_9CHLR</name>
<dbReference type="Pfam" id="PF02371">
    <property type="entry name" value="Transposase_20"/>
    <property type="match status" value="1"/>
</dbReference>
<evidence type="ECO:0000259" key="2">
    <source>
        <dbReference type="Pfam" id="PF02371"/>
    </source>
</evidence>
<dbReference type="GO" id="GO:0006313">
    <property type="term" value="P:DNA transposition"/>
    <property type="evidence" value="ECO:0007669"/>
    <property type="project" value="InterPro"/>
</dbReference>
<accession>A0A8J3IV13</accession>
<keyword evidence="4" id="KW-1185">Reference proteome</keyword>
<evidence type="ECO:0000313" key="3">
    <source>
        <dbReference type="EMBL" id="GHP01194.1"/>
    </source>
</evidence>
<dbReference type="RefSeq" id="WP_220211749.1">
    <property type="nucleotide sequence ID" value="NZ_BNJK01000004.1"/>
</dbReference>